<gene>
    <name evidence="1" type="ORF">CRG98_020688</name>
</gene>
<name>A0A2I0JRN6_PUNGR</name>
<comment type="caution">
    <text evidence="1">The sequence shown here is derived from an EMBL/GenBank/DDBJ whole genome shotgun (WGS) entry which is preliminary data.</text>
</comment>
<dbReference type="AlphaFoldDB" id="A0A2I0JRN6"/>
<sequence>MPTPRESNPKPDLLLIVSLLAGPTPSWKPSSCQDPRLLYCCCRHSLTGLLRLLHGSTGTSILRQGRLNDNLETFPCLPLHPRRNPLSCPYPAGPYCSHWHSFLWLLRLLCRSILSKGHSIKTSEPSLAFVFIPGEALFRVLILCCLSVGVGTVSFGFPGSYVGARGASSWGKGDLITTSRPSLAFLFFPISLSLSKCSGLLQK</sequence>
<evidence type="ECO:0000313" key="2">
    <source>
        <dbReference type="Proteomes" id="UP000233551"/>
    </source>
</evidence>
<proteinExistence type="predicted"/>
<keyword evidence="2" id="KW-1185">Reference proteome</keyword>
<dbReference type="EMBL" id="PGOL01001335">
    <property type="protein sequence ID" value="PKI58942.1"/>
    <property type="molecule type" value="Genomic_DNA"/>
</dbReference>
<organism evidence="1 2">
    <name type="scientific">Punica granatum</name>
    <name type="common">Pomegranate</name>
    <dbReference type="NCBI Taxonomy" id="22663"/>
    <lineage>
        <taxon>Eukaryota</taxon>
        <taxon>Viridiplantae</taxon>
        <taxon>Streptophyta</taxon>
        <taxon>Embryophyta</taxon>
        <taxon>Tracheophyta</taxon>
        <taxon>Spermatophyta</taxon>
        <taxon>Magnoliopsida</taxon>
        <taxon>eudicotyledons</taxon>
        <taxon>Gunneridae</taxon>
        <taxon>Pentapetalae</taxon>
        <taxon>rosids</taxon>
        <taxon>malvids</taxon>
        <taxon>Myrtales</taxon>
        <taxon>Lythraceae</taxon>
        <taxon>Punica</taxon>
    </lineage>
</organism>
<protein>
    <submittedName>
        <fullName evidence="1">Uncharacterized protein</fullName>
    </submittedName>
</protein>
<evidence type="ECO:0000313" key="1">
    <source>
        <dbReference type="EMBL" id="PKI58942.1"/>
    </source>
</evidence>
<accession>A0A2I0JRN6</accession>
<dbReference type="Proteomes" id="UP000233551">
    <property type="component" value="Unassembled WGS sequence"/>
</dbReference>
<reference evidence="1 2" key="1">
    <citation type="submission" date="2017-11" db="EMBL/GenBank/DDBJ databases">
        <title>De-novo sequencing of pomegranate (Punica granatum L.) genome.</title>
        <authorList>
            <person name="Akparov Z."/>
            <person name="Amiraslanov A."/>
            <person name="Hajiyeva S."/>
            <person name="Abbasov M."/>
            <person name="Kaur K."/>
            <person name="Hamwieh A."/>
            <person name="Solovyev V."/>
            <person name="Salamov A."/>
            <person name="Braich B."/>
            <person name="Kosarev P."/>
            <person name="Mahmoud A."/>
            <person name="Hajiyev E."/>
            <person name="Babayeva S."/>
            <person name="Izzatullayeva V."/>
            <person name="Mammadov A."/>
            <person name="Mammadov A."/>
            <person name="Sharifova S."/>
            <person name="Ojaghi J."/>
            <person name="Eynullazada K."/>
            <person name="Bayramov B."/>
            <person name="Abdulazimova A."/>
            <person name="Shahmuradov I."/>
        </authorList>
    </citation>
    <scope>NUCLEOTIDE SEQUENCE [LARGE SCALE GENOMIC DNA]</scope>
    <source>
        <strain evidence="2">cv. AG2017</strain>
        <tissue evidence="1">Leaf</tissue>
    </source>
</reference>